<dbReference type="Pfam" id="PF01758">
    <property type="entry name" value="SBF"/>
    <property type="match status" value="1"/>
</dbReference>
<evidence type="ECO:0000256" key="6">
    <source>
        <dbReference type="SAM" id="Phobius"/>
    </source>
</evidence>
<feature type="transmembrane region" description="Helical" evidence="6">
    <location>
        <begin position="66"/>
        <end position="84"/>
    </location>
</feature>
<organism evidence="7">
    <name type="scientific">gut metagenome</name>
    <dbReference type="NCBI Taxonomy" id="749906"/>
    <lineage>
        <taxon>unclassified sequences</taxon>
        <taxon>metagenomes</taxon>
        <taxon>organismal metagenomes</taxon>
    </lineage>
</organism>
<sequence>MSTVDRLMIVPLIAYGMAQWFGLTPLESGVMILFAALPTAQSCYVMTAAMRGDAASVANVTTSQTLASLVTLPLWITWVLAACAG</sequence>
<dbReference type="AlphaFoldDB" id="J9GD31"/>
<dbReference type="PANTHER" id="PTHR36838">
    <property type="entry name" value="AUXIN EFFLUX CARRIER FAMILY PROTEIN"/>
    <property type="match status" value="1"/>
</dbReference>
<reference evidence="7" key="1">
    <citation type="journal article" date="2012" name="PLoS ONE">
        <title>Gene sets for utilization of primary and secondary nutrition supplies in the distal gut of endangered iberian lynx.</title>
        <authorList>
            <person name="Alcaide M."/>
            <person name="Messina E."/>
            <person name="Richter M."/>
            <person name="Bargiela R."/>
            <person name="Peplies J."/>
            <person name="Huws S.A."/>
            <person name="Newbold C.J."/>
            <person name="Golyshin P.N."/>
            <person name="Simon M.A."/>
            <person name="Lopez G."/>
            <person name="Yakimov M.M."/>
            <person name="Ferrer M."/>
        </authorList>
    </citation>
    <scope>NUCLEOTIDE SEQUENCE</scope>
</reference>
<evidence type="ECO:0000313" key="7">
    <source>
        <dbReference type="EMBL" id="EJX04779.1"/>
    </source>
</evidence>
<dbReference type="GO" id="GO:0016020">
    <property type="term" value="C:membrane"/>
    <property type="evidence" value="ECO:0007669"/>
    <property type="project" value="InterPro"/>
</dbReference>
<comment type="caution">
    <text evidence="7">The sequence shown here is derived from an EMBL/GenBank/DDBJ whole genome shotgun (WGS) entry which is preliminary data.</text>
</comment>
<dbReference type="PANTHER" id="PTHR36838:SF4">
    <property type="entry name" value="AUXIN EFFLUX CARRIER FAMILY PROTEIN"/>
    <property type="match status" value="1"/>
</dbReference>
<keyword evidence="4 6" id="KW-1133">Transmembrane helix</keyword>
<dbReference type="GO" id="GO:0012505">
    <property type="term" value="C:endomembrane system"/>
    <property type="evidence" value="ECO:0007669"/>
    <property type="project" value="UniProtKB-SubCell"/>
</dbReference>
<dbReference type="Gene3D" id="1.20.1530.20">
    <property type="match status" value="1"/>
</dbReference>
<dbReference type="EMBL" id="AMCI01001688">
    <property type="protein sequence ID" value="EJX04779.1"/>
    <property type="molecule type" value="Genomic_DNA"/>
</dbReference>
<accession>J9GD31</accession>
<dbReference type="InterPro" id="IPR002657">
    <property type="entry name" value="BilAc:Na_symport/Acr3"/>
</dbReference>
<keyword evidence="5 6" id="KW-0472">Membrane</keyword>
<evidence type="ECO:0000256" key="2">
    <source>
        <dbReference type="ARBA" id="ARBA00022448"/>
    </source>
</evidence>
<evidence type="ECO:0000256" key="3">
    <source>
        <dbReference type="ARBA" id="ARBA00022692"/>
    </source>
</evidence>
<keyword evidence="3 6" id="KW-0812">Transmembrane</keyword>
<proteinExistence type="predicted"/>
<comment type="subcellular location">
    <subcellularLocation>
        <location evidence="1">Endomembrane system</location>
        <topology evidence="1">Multi-pass membrane protein</topology>
    </subcellularLocation>
</comment>
<gene>
    <name evidence="7" type="ORF">EVA_07115</name>
</gene>
<name>J9GD31_9ZZZZ</name>
<evidence type="ECO:0000256" key="5">
    <source>
        <dbReference type="ARBA" id="ARBA00023136"/>
    </source>
</evidence>
<dbReference type="InterPro" id="IPR038770">
    <property type="entry name" value="Na+/solute_symporter_sf"/>
</dbReference>
<evidence type="ECO:0000256" key="1">
    <source>
        <dbReference type="ARBA" id="ARBA00004127"/>
    </source>
</evidence>
<protein>
    <submittedName>
        <fullName evidence="7">Auxin efflux carrier</fullName>
    </submittedName>
</protein>
<keyword evidence="2" id="KW-0813">Transport</keyword>
<evidence type="ECO:0000256" key="4">
    <source>
        <dbReference type="ARBA" id="ARBA00022989"/>
    </source>
</evidence>
<feature type="transmembrane region" description="Helical" evidence="6">
    <location>
        <begin position="12"/>
        <end position="37"/>
    </location>
</feature>